<evidence type="ECO:0000256" key="3">
    <source>
        <dbReference type="ARBA" id="ARBA00012584"/>
    </source>
</evidence>
<dbReference type="GO" id="GO:0008033">
    <property type="term" value="P:tRNA processing"/>
    <property type="evidence" value="ECO:0007669"/>
    <property type="project" value="UniProtKB-KW"/>
</dbReference>
<dbReference type="GeneID" id="77290333"/>
<dbReference type="InterPro" id="IPR017945">
    <property type="entry name" value="DHBP_synth_RibB-like_a/b_dom"/>
</dbReference>
<evidence type="ECO:0000259" key="12">
    <source>
        <dbReference type="PROSITE" id="PS51163"/>
    </source>
</evidence>
<evidence type="ECO:0000256" key="4">
    <source>
        <dbReference type="ARBA" id="ARBA00022490"/>
    </source>
</evidence>
<dbReference type="GO" id="GO:0061710">
    <property type="term" value="F:L-threonylcarbamoyladenylate synthase"/>
    <property type="evidence" value="ECO:0007669"/>
    <property type="project" value="UniProtKB-EC"/>
</dbReference>
<evidence type="ECO:0000256" key="9">
    <source>
        <dbReference type="ARBA" id="ARBA00022840"/>
    </source>
</evidence>
<gene>
    <name evidence="13" type="ORF">A19Y_4292</name>
</gene>
<feature type="domain" description="YrdC-like" evidence="12">
    <location>
        <begin position="3"/>
        <end position="194"/>
    </location>
</feature>
<reference evidence="13 14" key="1">
    <citation type="journal article" date="2014" name="Appl. Environ. Microbiol.">
        <title>Elucidation of insertion elements encoded on plasmids and in vitro construction of shuttle vectors from the toxic cyanobacterium Planktothrix.</title>
        <authorList>
            <person name="Christiansen G."/>
            <person name="Goesmann A."/>
            <person name="Kurmayer R."/>
        </authorList>
    </citation>
    <scope>NUCLEOTIDE SEQUENCE [LARGE SCALE GENOMIC DNA]</scope>
    <source>
        <strain evidence="13 14">NIVA-CYA 126/8</strain>
    </source>
</reference>
<sequence>MVQVSVDALIDMAIAGEGVVSFPTDTVPALATRPDRAELIFQTKQRSQDKPLILMAATPETLWPYVNGTVEELLVWKSIAQQYWPGALTLVLPASEKVSPAMNPADPSTIGVRVPNCVIAESILARTGPMATTSANLSGQPPLLTMAEINTQFPDVFTLFSSEFDPTIIPSTIPSTVVKWQSNGQWKILRQGNLVISNQ</sequence>
<organism evidence="13 14">
    <name type="scientific">Planktothrix agardhii (strain NIVA-CYA 126/8)</name>
    <dbReference type="NCBI Taxonomy" id="388467"/>
    <lineage>
        <taxon>Bacteria</taxon>
        <taxon>Bacillati</taxon>
        <taxon>Cyanobacteriota</taxon>
        <taxon>Cyanophyceae</taxon>
        <taxon>Oscillatoriophycideae</taxon>
        <taxon>Oscillatoriales</taxon>
        <taxon>Microcoleaceae</taxon>
        <taxon>Planktothrix</taxon>
    </lineage>
</organism>
<dbReference type="EMBL" id="CM002803">
    <property type="protein sequence ID" value="KEI68970.1"/>
    <property type="molecule type" value="Genomic_DNA"/>
</dbReference>
<dbReference type="HOGENOM" id="CLU_031397_3_1_3"/>
<dbReference type="PANTHER" id="PTHR17490">
    <property type="entry name" value="SUA5"/>
    <property type="match status" value="1"/>
</dbReference>
<keyword evidence="14" id="KW-1185">Reference proteome</keyword>
<keyword evidence="6" id="KW-0819">tRNA processing</keyword>
<dbReference type="EC" id="2.7.7.87" evidence="3"/>
<dbReference type="InterPro" id="IPR050156">
    <property type="entry name" value="TC-AMP_synthase_SUA5"/>
</dbReference>
<evidence type="ECO:0000256" key="8">
    <source>
        <dbReference type="ARBA" id="ARBA00022741"/>
    </source>
</evidence>
<dbReference type="Proteomes" id="UP000027395">
    <property type="component" value="Chromosome"/>
</dbReference>
<evidence type="ECO:0000256" key="10">
    <source>
        <dbReference type="ARBA" id="ARBA00029774"/>
    </source>
</evidence>
<dbReference type="SUPFAM" id="SSF55821">
    <property type="entry name" value="YrdC/RibB"/>
    <property type="match status" value="1"/>
</dbReference>
<evidence type="ECO:0000256" key="2">
    <source>
        <dbReference type="ARBA" id="ARBA00007663"/>
    </source>
</evidence>
<keyword evidence="9" id="KW-0067">ATP-binding</keyword>
<dbReference type="AlphaFoldDB" id="A0A073CY55"/>
<dbReference type="PANTHER" id="PTHR17490:SF16">
    <property type="entry name" value="THREONYLCARBAMOYL-AMP SYNTHASE"/>
    <property type="match status" value="1"/>
</dbReference>
<dbReference type="RefSeq" id="WP_042156516.1">
    <property type="nucleotide sequence ID" value="NZ_CM002803.1"/>
</dbReference>
<dbReference type="Gene3D" id="3.90.870.10">
    <property type="entry name" value="DHBP synthase"/>
    <property type="match status" value="1"/>
</dbReference>
<keyword evidence="7" id="KW-0548">Nucleotidyltransferase</keyword>
<dbReference type="GO" id="GO:0005524">
    <property type="term" value="F:ATP binding"/>
    <property type="evidence" value="ECO:0007669"/>
    <property type="project" value="UniProtKB-KW"/>
</dbReference>
<dbReference type="eggNOG" id="COG0009">
    <property type="taxonomic scope" value="Bacteria"/>
</dbReference>
<dbReference type="PATRIC" id="fig|388467.6.peg.4229"/>
<dbReference type="PROSITE" id="PS51163">
    <property type="entry name" value="YRDC"/>
    <property type="match status" value="1"/>
</dbReference>
<name>A0A073CY55_PLAA1</name>
<dbReference type="GO" id="GO:0003725">
    <property type="term" value="F:double-stranded RNA binding"/>
    <property type="evidence" value="ECO:0007669"/>
    <property type="project" value="InterPro"/>
</dbReference>
<dbReference type="GO" id="GO:0005737">
    <property type="term" value="C:cytoplasm"/>
    <property type="evidence" value="ECO:0007669"/>
    <property type="project" value="UniProtKB-SubCell"/>
</dbReference>
<evidence type="ECO:0000313" key="14">
    <source>
        <dbReference type="Proteomes" id="UP000027395"/>
    </source>
</evidence>
<comment type="subcellular location">
    <subcellularLocation>
        <location evidence="1">Cytoplasm</location>
    </subcellularLocation>
</comment>
<dbReference type="GO" id="GO:0006450">
    <property type="term" value="P:regulation of translational fidelity"/>
    <property type="evidence" value="ECO:0007669"/>
    <property type="project" value="TreeGrafter"/>
</dbReference>
<evidence type="ECO:0000256" key="7">
    <source>
        <dbReference type="ARBA" id="ARBA00022695"/>
    </source>
</evidence>
<protein>
    <recommendedName>
        <fullName evidence="10">L-threonylcarbamoyladenylate synthase</fullName>
        <ecNumber evidence="3">2.7.7.87</ecNumber>
    </recommendedName>
    <alternativeName>
        <fullName evidence="10">L-threonylcarbamoyladenylate synthase</fullName>
    </alternativeName>
</protein>
<dbReference type="InterPro" id="IPR006070">
    <property type="entry name" value="Sua5-like_dom"/>
</dbReference>
<dbReference type="GO" id="GO:0000049">
    <property type="term" value="F:tRNA binding"/>
    <property type="evidence" value="ECO:0007669"/>
    <property type="project" value="TreeGrafter"/>
</dbReference>
<evidence type="ECO:0000256" key="6">
    <source>
        <dbReference type="ARBA" id="ARBA00022694"/>
    </source>
</evidence>
<keyword evidence="8" id="KW-0547">Nucleotide-binding</keyword>
<dbReference type="STRING" id="388467.A19Y_4292"/>
<evidence type="ECO:0000256" key="11">
    <source>
        <dbReference type="ARBA" id="ARBA00048366"/>
    </source>
</evidence>
<comment type="catalytic activity">
    <reaction evidence="11">
        <text>L-threonine + hydrogencarbonate + ATP = L-threonylcarbamoyladenylate + diphosphate + H2O</text>
        <dbReference type="Rhea" id="RHEA:36407"/>
        <dbReference type="ChEBI" id="CHEBI:15377"/>
        <dbReference type="ChEBI" id="CHEBI:17544"/>
        <dbReference type="ChEBI" id="CHEBI:30616"/>
        <dbReference type="ChEBI" id="CHEBI:33019"/>
        <dbReference type="ChEBI" id="CHEBI:57926"/>
        <dbReference type="ChEBI" id="CHEBI:73682"/>
        <dbReference type="EC" id="2.7.7.87"/>
    </reaction>
</comment>
<keyword evidence="5" id="KW-0808">Transferase</keyword>
<proteinExistence type="inferred from homology"/>
<evidence type="ECO:0000313" key="13">
    <source>
        <dbReference type="EMBL" id="KEI68970.1"/>
    </source>
</evidence>
<evidence type="ECO:0000256" key="5">
    <source>
        <dbReference type="ARBA" id="ARBA00022679"/>
    </source>
</evidence>
<dbReference type="Pfam" id="PF01300">
    <property type="entry name" value="Sua5_yciO_yrdC"/>
    <property type="match status" value="1"/>
</dbReference>
<keyword evidence="4" id="KW-0963">Cytoplasm</keyword>
<comment type="similarity">
    <text evidence="2">Belongs to the SUA5 family.</text>
</comment>
<evidence type="ECO:0000256" key="1">
    <source>
        <dbReference type="ARBA" id="ARBA00004496"/>
    </source>
</evidence>
<accession>A0A073CY55</accession>